<dbReference type="Gene3D" id="1.10.3020.10">
    <property type="entry name" value="alpha-amino acid ester hydrolase ( Helical cap domain)"/>
    <property type="match status" value="1"/>
</dbReference>
<protein>
    <submittedName>
        <fullName evidence="3">CocE/NonD family hydrolase</fullName>
    </submittedName>
</protein>
<dbReference type="Proteomes" id="UP000277007">
    <property type="component" value="Unassembled WGS sequence"/>
</dbReference>
<dbReference type="SUPFAM" id="SSF49785">
    <property type="entry name" value="Galactose-binding domain-like"/>
    <property type="match status" value="1"/>
</dbReference>
<dbReference type="SUPFAM" id="SSF53474">
    <property type="entry name" value="alpha/beta-Hydrolases"/>
    <property type="match status" value="1"/>
</dbReference>
<dbReference type="GO" id="GO:0008239">
    <property type="term" value="F:dipeptidyl-peptidase activity"/>
    <property type="evidence" value="ECO:0007669"/>
    <property type="project" value="InterPro"/>
</dbReference>
<feature type="domain" description="Xaa-Pro dipeptidyl-peptidase C-terminal" evidence="2">
    <location>
        <begin position="322"/>
        <end position="599"/>
    </location>
</feature>
<evidence type="ECO:0000313" key="4">
    <source>
        <dbReference type="Proteomes" id="UP000277007"/>
    </source>
</evidence>
<dbReference type="Pfam" id="PF08530">
    <property type="entry name" value="PepX_C"/>
    <property type="match status" value="1"/>
</dbReference>
<dbReference type="InterPro" id="IPR013736">
    <property type="entry name" value="Xaa-Pro_dipept_C"/>
</dbReference>
<sequence length="612" mass="67524">MRRYPNVMIRTRDGVHLATDIYVPAHGAGPFPVVLERTPYGKRKPSRSELSVGSDVPCSREALAHAFCAAGYIMVYQDCRGRHDSEGRFTKYVAEGPDGYDTIAWINDQPWCSGKIGTIGLSYAAHTQLAAACLSPPGLAGMILDSGGFSNAHRCGIRQGGAFELKQATWAWNYAQDGRTDDDDRVRDALAAEDVKLWFKRMPWSTGNSPLRWDPDYERYLLDQWQHGVFDEYWKKVGLYAAGYYHDIPDIPVVLMSSWYDVYVPSTFENYTGLRGRSHEPRVIMGPWTHGNRTKTVFGDVDFGPQATFDGNVADSWTVFRIACFDQWLKGEAPARDEQPVRLFLMGGGSGRQTPQGHLDHGGCWVEAPEWPLPAARTTEFYLHRSGALSTDRPTETDACLTYDFDPRAPVPTIGGALTSGRPVFEGGAHDQREDARFFGCTTPGLPLSSRQDVLMFETDPLTEAVAVVGPIVVELWVSSDAPDTDFTAKLIDVHPPSDDYPTGFAMNLSDGILRCRYRDSWETPSLMEPGVIVPIRVELFATANLFKAGHRIRLDISSSNFPKFDVNPNTGAPEGVGGAFNVARNTVHLSGTHSSKLVLPLVAPSALTPVL</sequence>
<evidence type="ECO:0000313" key="3">
    <source>
        <dbReference type="EMBL" id="RTR15761.1"/>
    </source>
</evidence>
<dbReference type="Pfam" id="PF02129">
    <property type="entry name" value="Peptidase_S15"/>
    <property type="match status" value="1"/>
</dbReference>
<organism evidence="3 4">
    <name type="scientific">Azospirillum griseum</name>
    <dbReference type="NCBI Taxonomy" id="2496639"/>
    <lineage>
        <taxon>Bacteria</taxon>
        <taxon>Pseudomonadati</taxon>
        <taxon>Pseudomonadota</taxon>
        <taxon>Alphaproteobacteria</taxon>
        <taxon>Rhodospirillales</taxon>
        <taxon>Azospirillaceae</taxon>
        <taxon>Azospirillum</taxon>
    </lineage>
</organism>
<keyword evidence="4" id="KW-1185">Reference proteome</keyword>
<dbReference type="Gene3D" id="3.40.50.1820">
    <property type="entry name" value="alpha/beta hydrolase"/>
    <property type="match status" value="1"/>
</dbReference>
<proteinExistence type="predicted"/>
<reference evidence="3 4" key="1">
    <citation type="submission" date="2018-12" db="EMBL/GenBank/DDBJ databases">
        <authorList>
            <person name="Yang Y."/>
        </authorList>
    </citation>
    <scope>NUCLEOTIDE SEQUENCE [LARGE SCALE GENOMIC DNA]</scope>
    <source>
        <strain evidence="3 4">L-25-5w-1</strain>
    </source>
</reference>
<dbReference type="InterPro" id="IPR000383">
    <property type="entry name" value="Xaa-Pro-like_dom"/>
</dbReference>
<accession>A0A431VBH8</accession>
<keyword evidence="1 3" id="KW-0378">Hydrolase</keyword>
<evidence type="ECO:0000256" key="1">
    <source>
        <dbReference type="ARBA" id="ARBA00022801"/>
    </source>
</evidence>
<dbReference type="PANTHER" id="PTHR43056">
    <property type="entry name" value="PEPTIDASE S9 PROLYL OLIGOPEPTIDASE"/>
    <property type="match status" value="1"/>
</dbReference>
<dbReference type="InterPro" id="IPR008979">
    <property type="entry name" value="Galactose-bd-like_sf"/>
</dbReference>
<dbReference type="PANTHER" id="PTHR43056:SF10">
    <property type="entry name" value="COCE_NOND FAMILY, PUTATIVE (AFU_ORTHOLOGUE AFUA_7G00600)-RELATED"/>
    <property type="match status" value="1"/>
</dbReference>
<dbReference type="Gene3D" id="2.60.120.260">
    <property type="entry name" value="Galactose-binding domain-like"/>
    <property type="match status" value="1"/>
</dbReference>
<gene>
    <name evidence="3" type="ORF">EJ903_22405</name>
</gene>
<dbReference type="EMBL" id="RXMA01000031">
    <property type="protein sequence ID" value="RTR15761.1"/>
    <property type="molecule type" value="Genomic_DNA"/>
</dbReference>
<dbReference type="InterPro" id="IPR005674">
    <property type="entry name" value="CocE/Ser_esterase"/>
</dbReference>
<dbReference type="AlphaFoldDB" id="A0A431VBH8"/>
<name>A0A431VBH8_9PROT</name>
<dbReference type="InterPro" id="IPR050585">
    <property type="entry name" value="Xaa-Pro_dipeptidyl-ppase/CocE"/>
</dbReference>
<dbReference type="OrthoDB" id="9806163at2"/>
<comment type="caution">
    <text evidence="3">The sequence shown here is derived from an EMBL/GenBank/DDBJ whole genome shotgun (WGS) entry which is preliminary data.</text>
</comment>
<dbReference type="SMART" id="SM00939">
    <property type="entry name" value="PepX_C"/>
    <property type="match status" value="1"/>
</dbReference>
<dbReference type="NCBIfam" id="TIGR00976">
    <property type="entry name" value="CocE_NonD"/>
    <property type="match status" value="1"/>
</dbReference>
<dbReference type="InterPro" id="IPR029058">
    <property type="entry name" value="AB_hydrolase_fold"/>
</dbReference>
<evidence type="ECO:0000259" key="2">
    <source>
        <dbReference type="SMART" id="SM00939"/>
    </source>
</evidence>